<keyword evidence="2" id="KW-1185">Reference proteome</keyword>
<comment type="caution">
    <text evidence="1">The sequence shown here is derived from an EMBL/GenBank/DDBJ whole genome shotgun (WGS) entry which is preliminary data.</text>
</comment>
<dbReference type="EMBL" id="AMQQ01000029">
    <property type="protein sequence ID" value="EKJ94385.1"/>
    <property type="molecule type" value="Genomic_DNA"/>
</dbReference>
<evidence type="ECO:0000313" key="2">
    <source>
        <dbReference type="Proteomes" id="UP000017668"/>
    </source>
</evidence>
<dbReference type="RefSeq" id="WP_006699670.1">
    <property type="nucleotide sequence ID" value="NZ_AMQQ01000029.1"/>
</dbReference>
<sequence>MLTKVKIYRVNGEEIELPSLDAREAVTNHPDEWALAPWTKMQRQAALEKALKADIDAIDA</sequence>
<evidence type="ECO:0000313" key="1">
    <source>
        <dbReference type="EMBL" id="EKJ94385.1"/>
    </source>
</evidence>
<protein>
    <submittedName>
        <fullName evidence="1">Uncharacterized protein</fullName>
    </submittedName>
</protein>
<accession>A0ABN0HIH8</accession>
<organism evidence="1 2">
    <name type="scientific">Bradyrhizobium lupini HPC(L)</name>
    <dbReference type="NCBI Taxonomy" id="1229491"/>
    <lineage>
        <taxon>Bacteria</taxon>
        <taxon>Pseudomonadati</taxon>
        <taxon>Pseudomonadota</taxon>
        <taxon>Alphaproteobacteria</taxon>
        <taxon>Hyphomicrobiales</taxon>
        <taxon>Nitrobacteraceae</taxon>
        <taxon>Bradyrhizobium</taxon>
    </lineage>
</organism>
<dbReference type="Proteomes" id="UP000017668">
    <property type="component" value="Unassembled WGS sequence"/>
</dbReference>
<gene>
    <name evidence="1" type="ORF">C241_19502</name>
</gene>
<name>A0ABN0HIH8_RHILU</name>
<proteinExistence type="predicted"/>
<reference evidence="1 2" key="1">
    <citation type="journal article" date="2013" name="Genome Announc.">
        <title>Genome Sequence of Rhizobium lupini HPC(L) Isolated from Saline Desert Soil, Kutch (Gujarat).</title>
        <authorList>
            <person name="Agarwal L."/>
            <person name="Purohit H.J."/>
        </authorList>
    </citation>
    <scope>NUCLEOTIDE SEQUENCE [LARGE SCALE GENOMIC DNA]</scope>
    <source>
        <strain evidence="2">HPC(L)</strain>
    </source>
</reference>